<evidence type="ECO:0000256" key="2">
    <source>
        <dbReference type="ARBA" id="ARBA00022448"/>
    </source>
</evidence>
<dbReference type="AlphaFoldDB" id="A0A3S3QVY8"/>
<feature type="transmembrane region" description="Helical" evidence="9">
    <location>
        <begin position="106"/>
        <end position="127"/>
    </location>
</feature>
<name>A0A3S3QVY8_9MAGN</name>
<dbReference type="PANTHER" id="PTHR31651:SF3">
    <property type="entry name" value="PROTEIN PIN-LIKES 7"/>
    <property type="match status" value="1"/>
</dbReference>
<evidence type="ECO:0000256" key="1">
    <source>
        <dbReference type="ARBA" id="ARBA00004477"/>
    </source>
</evidence>
<evidence type="ECO:0000256" key="9">
    <source>
        <dbReference type="SAM" id="Phobius"/>
    </source>
</evidence>
<dbReference type="EMBL" id="QPKB01000008">
    <property type="protein sequence ID" value="RWR90553.1"/>
    <property type="molecule type" value="Genomic_DNA"/>
</dbReference>
<dbReference type="STRING" id="337451.A0A3S3QVY8"/>
<evidence type="ECO:0000256" key="4">
    <source>
        <dbReference type="ARBA" id="ARBA00022989"/>
    </source>
</evidence>
<comment type="caution">
    <text evidence="10">The sequence shown here is derived from an EMBL/GenBank/DDBJ whole genome shotgun (WGS) entry which is preliminary data.</text>
</comment>
<feature type="transmembrane region" description="Helical" evidence="9">
    <location>
        <begin position="46"/>
        <end position="64"/>
    </location>
</feature>
<feature type="transmembrane region" description="Helical" evidence="9">
    <location>
        <begin position="341"/>
        <end position="363"/>
    </location>
</feature>
<keyword evidence="6" id="KW-0927">Auxin signaling pathway</keyword>
<evidence type="ECO:0000256" key="6">
    <source>
        <dbReference type="ARBA" id="ARBA00023294"/>
    </source>
</evidence>
<proteinExistence type="inferred from homology"/>
<dbReference type="InterPro" id="IPR004776">
    <property type="entry name" value="Mem_transp_PIN-like"/>
</dbReference>
<keyword evidence="4 9" id="KW-1133">Transmembrane helix</keyword>
<dbReference type="Pfam" id="PF03547">
    <property type="entry name" value="Mem_trans"/>
    <property type="match status" value="1"/>
</dbReference>
<feature type="transmembrane region" description="Helical" evidence="9">
    <location>
        <begin position="70"/>
        <end position="94"/>
    </location>
</feature>
<reference evidence="10 11" key="1">
    <citation type="journal article" date="2019" name="Nat. Plants">
        <title>Stout camphor tree genome fills gaps in understanding of flowering plant genome evolution.</title>
        <authorList>
            <person name="Chaw S.M."/>
            <person name="Liu Y.C."/>
            <person name="Wu Y.W."/>
            <person name="Wang H.Y."/>
            <person name="Lin C.I."/>
            <person name="Wu C.S."/>
            <person name="Ke H.M."/>
            <person name="Chang L.Y."/>
            <person name="Hsu C.Y."/>
            <person name="Yang H.T."/>
            <person name="Sudianto E."/>
            <person name="Hsu M.H."/>
            <person name="Wu K.P."/>
            <person name="Wang L.N."/>
            <person name="Leebens-Mack J.H."/>
            <person name="Tsai I.J."/>
        </authorList>
    </citation>
    <scope>NUCLEOTIDE SEQUENCE [LARGE SCALE GENOMIC DNA]</scope>
    <source>
        <strain evidence="11">cv. Chaw 1501</strain>
        <tissue evidence="10">Young leaves</tissue>
    </source>
</reference>
<keyword evidence="2" id="KW-0813">Transport</keyword>
<evidence type="ECO:0000313" key="11">
    <source>
        <dbReference type="Proteomes" id="UP000283530"/>
    </source>
</evidence>
<gene>
    <name evidence="10" type="ORF">CKAN_01965100</name>
</gene>
<dbReference type="PANTHER" id="PTHR31651">
    <property type="match status" value="1"/>
</dbReference>
<keyword evidence="5 9" id="KW-0472">Membrane</keyword>
<organism evidence="10 11">
    <name type="scientific">Cinnamomum micranthum f. kanehirae</name>
    <dbReference type="NCBI Taxonomy" id="337451"/>
    <lineage>
        <taxon>Eukaryota</taxon>
        <taxon>Viridiplantae</taxon>
        <taxon>Streptophyta</taxon>
        <taxon>Embryophyta</taxon>
        <taxon>Tracheophyta</taxon>
        <taxon>Spermatophyta</taxon>
        <taxon>Magnoliopsida</taxon>
        <taxon>Magnoliidae</taxon>
        <taxon>Laurales</taxon>
        <taxon>Lauraceae</taxon>
        <taxon>Cinnamomum</taxon>
    </lineage>
</organism>
<evidence type="ECO:0000256" key="7">
    <source>
        <dbReference type="ARBA" id="ARBA00025100"/>
    </source>
</evidence>
<dbReference type="OrthoDB" id="191139at2759"/>
<accession>A0A3S3QVY8</accession>
<keyword evidence="3 9" id="KW-0812">Transmembrane</keyword>
<feature type="transmembrane region" description="Helical" evidence="9">
    <location>
        <begin position="6"/>
        <end position="34"/>
    </location>
</feature>
<evidence type="ECO:0000313" key="10">
    <source>
        <dbReference type="EMBL" id="RWR90553.1"/>
    </source>
</evidence>
<comment type="function">
    <text evidence="7">Involved in cellular auxin homeostasis by regulating auxin metabolism. Regulates intracellular auxin accumulation at the endoplasmic reticulum and thus auxin availability for nuclear auxin signaling.</text>
</comment>
<dbReference type="GO" id="GO:0005789">
    <property type="term" value="C:endoplasmic reticulum membrane"/>
    <property type="evidence" value="ECO:0007669"/>
    <property type="project" value="UniProtKB-SubCell"/>
</dbReference>
<dbReference type="GO" id="GO:0009734">
    <property type="term" value="P:auxin-activated signaling pathway"/>
    <property type="evidence" value="ECO:0007669"/>
    <property type="project" value="UniProtKB-KW"/>
</dbReference>
<evidence type="ECO:0000256" key="5">
    <source>
        <dbReference type="ARBA" id="ARBA00023136"/>
    </source>
</evidence>
<evidence type="ECO:0000256" key="3">
    <source>
        <dbReference type="ARBA" id="ARBA00022692"/>
    </source>
</evidence>
<feature type="transmembrane region" description="Helical" evidence="9">
    <location>
        <begin position="408"/>
        <end position="432"/>
    </location>
</feature>
<comment type="similarity">
    <text evidence="8">Belongs to the auxin efflux carrier (TC 2.A.69.2) family.</text>
</comment>
<sequence length="433" mass="47781">MGFWALLMVATMPIVQVLIISVLGAVLASGYCNVLTTDARKHMNKIVFIVFTPSLMFANLAKSVTLQDIISWWFMPINIGIIFLLGGTLGWIVVKILKPERYLEGIVIAACSAGNFGNLLLIVIPALCDEEGSPFGERCICRVNALSYVSFSMALGGFYTWTHTYHLIRTASELYNQKRLIDVMLKIPNKDAEAGGDTNLPDTAEEIPYDHMQRVLTASMKYIDETTENQPKYKIMLVQIIQLASSLKDSIIELSLCGKIKQVLHQIIEELMAPPTVAAMMGFIFGATPWLKSLLIGASAPLKVIQDSIKLLGDGTMPCITLILGGNLTRGLCVGKLQPPIIISIIIVRYAILPVVGVAIVLVAGEMGLLSKDPLYRYVSMIQFTIPPAMNIGTMTQLFDVGQEECSIIFLWTYLVAAFAITIWSTFFLWLLF</sequence>
<feature type="transmembrane region" description="Helical" evidence="9">
    <location>
        <begin position="147"/>
        <end position="168"/>
    </location>
</feature>
<comment type="subcellular location">
    <subcellularLocation>
        <location evidence="1">Endoplasmic reticulum membrane</location>
        <topology evidence="1">Multi-pass membrane protein</topology>
    </subcellularLocation>
</comment>
<dbReference type="GO" id="GO:0080162">
    <property type="term" value="P:endoplasmic reticulum to cytosol auxin transport"/>
    <property type="evidence" value="ECO:0007669"/>
    <property type="project" value="InterPro"/>
</dbReference>
<dbReference type="Proteomes" id="UP000283530">
    <property type="component" value="Unassembled WGS sequence"/>
</dbReference>
<dbReference type="InterPro" id="IPR045033">
    <property type="entry name" value="PILS1/3/4/5/7"/>
</dbReference>
<keyword evidence="11" id="KW-1185">Reference proteome</keyword>
<feature type="transmembrane region" description="Helical" evidence="9">
    <location>
        <begin position="375"/>
        <end position="396"/>
    </location>
</feature>
<protein>
    <submittedName>
        <fullName evidence="10">Protein PIN-LIKES 7-like protein</fullName>
    </submittedName>
</protein>
<evidence type="ECO:0000256" key="8">
    <source>
        <dbReference type="ARBA" id="ARBA00025752"/>
    </source>
</evidence>